<comment type="caution">
    <text evidence="2">The sequence shown here is derived from an EMBL/GenBank/DDBJ whole genome shotgun (WGS) entry which is preliminary data.</text>
</comment>
<evidence type="ECO:0000313" key="3">
    <source>
        <dbReference type="Proteomes" id="UP001321760"/>
    </source>
</evidence>
<organism evidence="2 3">
    <name type="scientific">Podospora aff. communis PSN243</name>
    <dbReference type="NCBI Taxonomy" id="3040156"/>
    <lineage>
        <taxon>Eukaryota</taxon>
        <taxon>Fungi</taxon>
        <taxon>Dikarya</taxon>
        <taxon>Ascomycota</taxon>
        <taxon>Pezizomycotina</taxon>
        <taxon>Sordariomycetes</taxon>
        <taxon>Sordariomycetidae</taxon>
        <taxon>Sordariales</taxon>
        <taxon>Podosporaceae</taxon>
        <taxon>Podospora</taxon>
    </lineage>
</organism>
<dbReference type="InterPro" id="IPR027417">
    <property type="entry name" value="P-loop_NTPase"/>
</dbReference>
<evidence type="ECO:0000313" key="2">
    <source>
        <dbReference type="EMBL" id="KAK4446079.1"/>
    </source>
</evidence>
<reference evidence="2" key="1">
    <citation type="journal article" date="2023" name="Mol. Phylogenet. Evol.">
        <title>Genome-scale phylogeny and comparative genomics of the fungal order Sordariales.</title>
        <authorList>
            <person name="Hensen N."/>
            <person name="Bonometti L."/>
            <person name="Westerberg I."/>
            <person name="Brannstrom I.O."/>
            <person name="Guillou S."/>
            <person name="Cros-Aarteil S."/>
            <person name="Calhoun S."/>
            <person name="Haridas S."/>
            <person name="Kuo A."/>
            <person name="Mondo S."/>
            <person name="Pangilinan J."/>
            <person name="Riley R."/>
            <person name="LaButti K."/>
            <person name="Andreopoulos B."/>
            <person name="Lipzen A."/>
            <person name="Chen C."/>
            <person name="Yan M."/>
            <person name="Daum C."/>
            <person name="Ng V."/>
            <person name="Clum A."/>
            <person name="Steindorff A."/>
            <person name="Ohm R.A."/>
            <person name="Martin F."/>
            <person name="Silar P."/>
            <person name="Natvig D.O."/>
            <person name="Lalanne C."/>
            <person name="Gautier V."/>
            <person name="Ament-Velasquez S.L."/>
            <person name="Kruys A."/>
            <person name="Hutchinson M.I."/>
            <person name="Powell A.J."/>
            <person name="Barry K."/>
            <person name="Miller A.N."/>
            <person name="Grigoriev I.V."/>
            <person name="Debuchy R."/>
            <person name="Gladieux P."/>
            <person name="Hiltunen Thoren M."/>
            <person name="Johannesson H."/>
        </authorList>
    </citation>
    <scope>NUCLEOTIDE SEQUENCE</scope>
    <source>
        <strain evidence="2">PSN243</strain>
    </source>
</reference>
<dbReference type="EMBL" id="MU865960">
    <property type="protein sequence ID" value="KAK4446079.1"/>
    <property type="molecule type" value="Genomic_DNA"/>
</dbReference>
<dbReference type="Gene3D" id="3.40.50.300">
    <property type="entry name" value="P-loop containing nucleotide triphosphate hydrolases"/>
    <property type="match status" value="1"/>
</dbReference>
<dbReference type="PROSITE" id="PS51192">
    <property type="entry name" value="HELICASE_ATP_BIND_1"/>
    <property type="match status" value="1"/>
</dbReference>
<dbReference type="InterPro" id="IPR014001">
    <property type="entry name" value="Helicase_ATP-bd"/>
</dbReference>
<dbReference type="SUPFAM" id="SSF52540">
    <property type="entry name" value="P-loop containing nucleoside triphosphate hydrolases"/>
    <property type="match status" value="1"/>
</dbReference>
<dbReference type="Proteomes" id="UP001321760">
    <property type="component" value="Unassembled WGS sequence"/>
</dbReference>
<sequence>MVVRQQLDRIVFDECHVVLDSSYSFRPLVRTVGESLLSTGVQLVFLTSTLPPRDEAEFWTTLGVGLSRPVVVRGRTVRPNIIYGVKTSLYWPPLSTLFSLNSRVGPYKMAACTSHSRQTAFILSSVADWIKNRGAKTQGWGWVCEAKTQSRRWFWDGRGAVPPPRYRG</sequence>
<protein>
    <recommendedName>
        <fullName evidence="1">Helicase ATP-binding domain-containing protein</fullName>
    </recommendedName>
</protein>
<gene>
    <name evidence="2" type="ORF">QBC34DRAFT_153293</name>
</gene>
<feature type="domain" description="Helicase ATP-binding" evidence="1">
    <location>
        <begin position="1"/>
        <end position="68"/>
    </location>
</feature>
<accession>A0AAV9GDD4</accession>
<evidence type="ECO:0000259" key="1">
    <source>
        <dbReference type="PROSITE" id="PS51192"/>
    </source>
</evidence>
<reference evidence="2" key="2">
    <citation type="submission" date="2023-05" db="EMBL/GenBank/DDBJ databases">
        <authorList>
            <consortium name="Lawrence Berkeley National Laboratory"/>
            <person name="Steindorff A."/>
            <person name="Hensen N."/>
            <person name="Bonometti L."/>
            <person name="Westerberg I."/>
            <person name="Brannstrom I.O."/>
            <person name="Guillou S."/>
            <person name="Cros-Aarteil S."/>
            <person name="Calhoun S."/>
            <person name="Haridas S."/>
            <person name="Kuo A."/>
            <person name="Mondo S."/>
            <person name="Pangilinan J."/>
            <person name="Riley R."/>
            <person name="Labutti K."/>
            <person name="Andreopoulos B."/>
            <person name="Lipzen A."/>
            <person name="Chen C."/>
            <person name="Yanf M."/>
            <person name="Daum C."/>
            <person name="Ng V."/>
            <person name="Clum A."/>
            <person name="Ohm R."/>
            <person name="Martin F."/>
            <person name="Silar P."/>
            <person name="Natvig D."/>
            <person name="Lalanne C."/>
            <person name="Gautier V."/>
            <person name="Ament-Velasquez S.L."/>
            <person name="Kruys A."/>
            <person name="Hutchinson M.I."/>
            <person name="Powell A.J."/>
            <person name="Barry K."/>
            <person name="Miller A.N."/>
            <person name="Grigoriev I.V."/>
            <person name="Debuchy R."/>
            <person name="Gladieux P."/>
            <person name="Thoren M.H."/>
            <person name="Johannesson H."/>
        </authorList>
    </citation>
    <scope>NUCLEOTIDE SEQUENCE</scope>
    <source>
        <strain evidence="2">PSN243</strain>
    </source>
</reference>
<keyword evidence="3" id="KW-1185">Reference proteome</keyword>
<proteinExistence type="predicted"/>
<name>A0AAV9GDD4_9PEZI</name>
<dbReference type="AlphaFoldDB" id="A0AAV9GDD4"/>